<accession>A0A430G3G4</accession>
<sequence length="340" mass="36015">MAGGAQAARTMVRAGQGSAVAAGEMTLDPEIAAFLAEMKARWAQHPSFETLDFPEQRTVCEAVRARWAEGGPQMARTIERVFDPGAGKLHVRVHFPEGASEPAPALVYLHGGGFTLFSIDTHDRLMRDYAAAGGFAVIGVDYPLSPEHKYPEALNRIEALMLWLSDHGGELGVDPSRLAMGGDSAGANLSLATALRLRDRGAGGIVRALLSNYGYFSTAVSDAAEAAFGGPGSIMDRAEAVAYYANYLADFDRERSDPLACPLLADLAGLPPVLLVIPECDLLTEQSLAMDARLRVAGVETQAIVYPGATHSFLEAMSVAAVARRGIADGAAFVKARLSR</sequence>
<evidence type="ECO:0000313" key="5">
    <source>
        <dbReference type="Proteomes" id="UP000287746"/>
    </source>
</evidence>
<dbReference type="InterPro" id="IPR013094">
    <property type="entry name" value="AB_hydrolase_3"/>
</dbReference>
<keyword evidence="2 4" id="KW-0378">Hydrolase</keyword>
<evidence type="ECO:0000259" key="3">
    <source>
        <dbReference type="Pfam" id="PF07859"/>
    </source>
</evidence>
<dbReference type="AlphaFoldDB" id="A0A430G3G4"/>
<dbReference type="GO" id="GO:0016787">
    <property type="term" value="F:hydrolase activity"/>
    <property type="evidence" value="ECO:0007669"/>
    <property type="project" value="UniProtKB-KW"/>
</dbReference>
<evidence type="ECO:0000256" key="1">
    <source>
        <dbReference type="ARBA" id="ARBA00010515"/>
    </source>
</evidence>
<feature type="domain" description="Alpha/beta hydrolase fold-3" evidence="3">
    <location>
        <begin position="106"/>
        <end position="314"/>
    </location>
</feature>
<dbReference type="Proteomes" id="UP000287746">
    <property type="component" value="Unassembled WGS sequence"/>
</dbReference>
<dbReference type="InterPro" id="IPR002168">
    <property type="entry name" value="Lipase_GDXG_HIS_AS"/>
</dbReference>
<dbReference type="PROSITE" id="PS01173">
    <property type="entry name" value="LIPASE_GDXG_HIS"/>
    <property type="match status" value="1"/>
</dbReference>
<dbReference type="InterPro" id="IPR029058">
    <property type="entry name" value="AB_hydrolase_fold"/>
</dbReference>
<dbReference type="PANTHER" id="PTHR48081:SF8">
    <property type="entry name" value="ALPHA_BETA HYDROLASE FOLD-3 DOMAIN-CONTAINING PROTEIN-RELATED"/>
    <property type="match status" value="1"/>
</dbReference>
<dbReference type="EMBL" id="QQYZ01000009">
    <property type="protein sequence ID" value="RSY84738.1"/>
    <property type="molecule type" value="Genomic_DNA"/>
</dbReference>
<gene>
    <name evidence="4" type="ORF">DAH66_11745</name>
</gene>
<evidence type="ECO:0000313" key="4">
    <source>
        <dbReference type="EMBL" id="RSY84738.1"/>
    </source>
</evidence>
<comment type="similarity">
    <text evidence="1">Belongs to the 'GDXG' lipolytic enzyme family.</text>
</comment>
<proteinExistence type="inferred from homology"/>
<dbReference type="Gene3D" id="3.40.50.1820">
    <property type="entry name" value="alpha/beta hydrolase"/>
    <property type="match status" value="1"/>
</dbReference>
<evidence type="ECO:0000256" key="2">
    <source>
        <dbReference type="ARBA" id="ARBA00022801"/>
    </source>
</evidence>
<reference evidence="4 5" key="1">
    <citation type="submission" date="2018-07" db="EMBL/GenBank/DDBJ databases">
        <title>Genomic and Epidemiologic Investigation of an Indolent Hospital Outbreak.</title>
        <authorList>
            <person name="Johnson R.C."/>
            <person name="Deming C."/>
            <person name="Conlan S."/>
            <person name="Zellmer C.J."/>
            <person name="Michelin A.V."/>
            <person name="Lee-Lin S."/>
            <person name="Thomas P.J."/>
            <person name="Park M."/>
            <person name="Weingarten R.A."/>
            <person name="Less J."/>
            <person name="Dekker J.P."/>
            <person name="Frank K.M."/>
            <person name="Musser K.A."/>
            <person name="Mcquiston J.R."/>
            <person name="Henderson D.K."/>
            <person name="Lau A.F."/>
            <person name="Palmore T.N."/>
            <person name="Segre J.A."/>
        </authorList>
    </citation>
    <scope>NUCLEOTIDE SEQUENCE [LARGE SCALE GENOMIC DNA]</scope>
    <source>
        <strain evidence="4 5">SK-CDC1_0717</strain>
    </source>
</reference>
<dbReference type="PANTHER" id="PTHR48081">
    <property type="entry name" value="AB HYDROLASE SUPERFAMILY PROTEIN C4A8.06C"/>
    <property type="match status" value="1"/>
</dbReference>
<dbReference type="InterPro" id="IPR050300">
    <property type="entry name" value="GDXG_lipolytic_enzyme"/>
</dbReference>
<dbReference type="Pfam" id="PF07859">
    <property type="entry name" value="Abhydrolase_3"/>
    <property type="match status" value="1"/>
</dbReference>
<protein>
    <submittedName>
        <fullName evidence="4">Alpha/beta hydrolase</fullName>
    </submittedName>
</protein>
<comment type="caution">
    <text evidence="4">The sequence shown here is derived from an EMBL/GenBank/DDBJ whole genome shotgun (WGS) entry which is preliminary data.</text>
</comment>
<name>A0A430G3G4_9SPHN</name>
<dbReference type="SUPFAM" id="SSF53474">
    <property type="entry name" value="alpha/beta-Hydrolases"/>
    <property type="match status" value="1"/>
</dbReference>
<organism evidence="4 5">
    <name type="scientific">Sphingomonas koreensis</name>
    <dbReference type="NCBI Taxonomy" id="93064"/>
    <lineage>
        <taxon>Bacteria</taxon>
        <taxon>Pseudomonadati</taxon>
        <taxon>Pseudomonadota</taxon>
        <taxon>Alphaproteobacteria</taxon>
        <taxon>Sphingomonadales</taxon>
        <taxon>Sphingomonadaceae</taxon>
        <taxon>Sphingomonas</taxon>
    </lineage>
</organism>